<name>A0A9W6WSL3_9STRA</name>
<organism evidence="1 2">
    <name type="scientific">Phytophthora lilii</name>
    <dbReference type="NCBI Taxonomy" id="2077276"/>
    <lineage>
        <taxon>Eukaryota</taxon>
        <taxon>Sar</taxon>
        <taxon>Stramenopiles</taxon>
        <taxon>Oomycota</taxon>
        <taxon>Peronosporomycetes</taxon>
        <taxon>Peronosporales</taxon>
        <taxon>Peronosporaceae</taxon>
        <taxon>Phytophthora</taxon>
    </lineage>
</organism>
<dbReference type="EMBL" id="BSXW01000559">
    <property type="protein sequence ID" value="GMF25550.1"/>
    <property type="molecule type" value="Genomic_DNA"/>
</dbReference>
<reference evidence="1" key="1">
    <citation type="submission" date="2023-04" db="EMBL/GenBank/DDBJ databases">
        <title>Phytophthora lilii NBRC 32176.</title>
        <authorList>
            <person name="Ichikawa N."/>
            <person name="Sato H."/>
            <person name="Tonouchi N."/>
        </authorList>
    </citation>
    <scope>NUCLEOTIDE SEQUENCE</scope>
    <source>
        <strain evidence="1">NBRC 32176</strain>
    </source>
</reference>
<dbReference type="Proteomes" id="UP001165083">
    <property type="component" value="Unassembled WGS sequence"/>
</dbReference>
<gene>
    <name evidence="1" type="ORF">Plil01_001056600</name>
</gene>
<evidence type="ECO:0000313" key="1">
    <source>
        <dbReference type="EMBL" id="GMF25550.1"/>
    </source>
</evidence>
<evidence type="ECO:0000313" key="2">
    <source>
        <dbReference type="Proteomes" id="UP001165083"/>
    </source>
</evidence>
<comment type="caution">
    <text evidence="1">The sequence shown here is derived from an EMBL/GenBank/DDBJ whole genome shotgun (WGS) entry which is preliminary data.</text>
</comment>
<proteinExistence type="predicted"/>
<sequence>MLDAIFSALHNCCDNMSWASDASGSAPTDASTQTIAKPLADSLQGTSHHGSDDIFWLLDRHAAGNVAEPTRGDKALQVTVLMLFPDYIPFHGIGFCVDNLADRTHAQSPGLLDPYTFFVVAHPVSNCHH</sequence>
<keyword evidence="2" id="KW-1185">Reference proteome</keyword>
<protein>
    <submittedName>
        <fullName evidence="1">Unnamed protein product</fullName>
    </submittedName>
</protein>
<accession>A0A9W6WSL3</accession>
<dbReference type="AlphaFoldDB" id="A0A9W6WSL3"/>